<dbReference type="InterPro" id="IPR021215">
    <property type="entry name" value="DUF2752"/>
</dbReference>
<evidence type="ECO:0000313" key="2">
    <source>
        <dbReference type="EMBL" id="QQM66599.1"/>
    </source>
</evidence>
<evidence type="ECO:0000313" key="3">
    <source>
        <dbReference type="Proteomes" id="UP000595895"/>
    </source>
</evidence>
<dbReference type="Proteomes" id="UP000595895">
    <property type="component" value="Chromosome"/>
</dbReference>
<dbReference type="EMBL" id="CP066802">
    <property type="protein sequence ID" value="QQM66599.1"/>
    <property type="molecule type" value="Genomic_DNA"/>
</dbReference>
<sequence>MAVSALLTAWPLPVGCLFHSLTGYWCPLCGGTRATFAMLRGDWAAVPAWNPIAPLVLLLLLAVLLRLVYRVLRERIKDPVAALNALLSPREVLVLVSLLGVFMVLRNTPWLQPWLAAYLGPPTAPVWG</sequence>
<dbReference type="KEGG" id="awe:JG540_05620"/>
<keyword evidence="1" id="KW-1133">Transmembrane helix</keyword>
<keyword evidence="1" id="KW-0812">Transmembrane</keyword>
<dbReference type="RefSeq" id="WP_200274689.1">
    <property type="nucleotide sequence ID" value="NZ_CP066802.1"/>
</dbReference>
<protein>
    <submittedName>
        <fullName evidence="2">DUF2752 domain-containing protein</fullName>
    </submittedName>
</protein>
<organism evidence="2 3">
    <name type="scientific">Actinomyces weissii</name>
    <dbReference type="NCBI Taxonomy" id="675090"/>
    <lineage>
        <taxon>Bacteria</taxon>
        <taxon>Bacillati</taxon>
        <taxon>Actinomycetota</taxon>
        <taxon>Actinomycetes</taxon>
        <taxon>Actinomycetales</taxon>
        <taxon>Actinomycetaceae</taxon>
        <taxon>Actinomyces</taxon>
    </lineage>
</organism>
<feature type="transmembrane region" description="Helical" evidence="1">
    <location>
        <begin position="47"/>
        <end position="69"/>
    </location>
</feature>
<dbReference type="AlphaFoldDB" id="A0A7T7S1P5"/>
<proteinExistence type="predicted"/>
<evidence type="ECO:0000256" key="1">
    <source>
        <dbReference type="SAM" id="Phobius"/>
    </source>
</evidence>
<reference evidence="2 3" key="1">
    <citation type="submission" date="2020-12" db="EMBL/GenBank/DDBJ databases">
        <authorList>
            <person name="Zhou J."/>
        </authorList>
    </citation>
    <scope>NUCLEOTIDE SEQUENCE [LARGE SCALE GENOMIC DNA]</scope>
    <source>
        <strain evidence="2 3">CCUG 61299</strain>
    </source>
</reference>
<accession>A0A7T7S1P5</accession>
<gene>
    <name evidence="2" type="ORF">JG540_05620</name>
</gene>
<feature type="transmembrane region" description="Helical" evidence="1">
    <location>
        <begin position="81"/>
        <end position="105"/>
    </location>
</feature>
<keyword evidence="3" id="KW-1185">Reference proteome</keyword>
<name>A0A7T7S1P5_9ACTO</name>
<dbReference type="Pfam" id="PF10825">
    <property type="entry name" value="DUF2752"/>
    <property type="match status" value="1"/>
</dbReference>
<keyword evidence="1" id="KW-0472">Membrane</keyword>